<gene>
    <name evidence="1" type="ORF">HMPREF9225_0336</name>
</gene>
<accession>E0NJJ7</accession>
<evidence type="ECO:0000313" key="2">
    <source>
        <dbReference type="Proteomes" id="UP000003280"/>
    </source>
</evidence>
<name>E0NJJ7_9FIRM</name>
<dbReference type="eggNOG" id="COG2172">
    <property type="taxonomic scope" value="Bacteria"/>
</dbReference>
<dbReference type="OrthoDB" id="9798941at2"/>
<dbReference type="STRING" id="862517.HMPREF9225_0336"/>
<dbReference type="HOGENOM" id="CLU_090336_11_1_9"/>
<reference evidence="1 2" key="1">
    <citation type="submission" date="2010-07" db="EMBL/GenBank/DDBJ databases">
        <authorList>
            <person name="Muzny D."/>
            <person name="Qin X."/>
            <person name="Deng J."/>
            <person name="Jiang H."/>
            <person name="Liu Y."/>
            <person name="Qu J."/>
            <person name="Song X.-Z."/>
            <person name="Zhang L."/>
            <person name="Thornton R."/>
            <person name="Coyle M."/>
            <person name="Francisco L."/>
            <person name="Jackson L."/>
            <person name="Javaid M."/>
            <person name="Korchina V."/>
            <person name="Kovar C."/>
            <person name="Mata R."/>
            <person name="Mathew T."/>
            <person name="Ngo R."/>
            <person name="Nguyen L."/>
            <person name="Nguyen N."/>
            <person name="Okwuonu G."/>
            <person name="Ongeri F."/>
            <person name="Pham C."/>
            <person name="Simmons D."/>
            <person name="Wilczek-Boney K."/>
            <person name="Hale W."/>
            <person name="Jakkamsetti A."/>
            <person name="Pham P."/>
            <person name="Ruth R."/>
            <person name="San Lucas F."/>
            <person name="Warren J."/>
            <person name="Zhang J."/>
            <person name="Zhao Z."/>
            <person name="Zhou C."/>
            <person name="Zhu D."/>
            <person name="Lee S."/>
            <person name="Bess C."/>
            <person name="Blankenburg K."/>
            <person name="Forbes L."/>
            <person name="Fu Q."/>
            <person name="Gubbala S."/>
            <person name="Hirani K."/>
            <person name="Jayaseelan J.C."/>
            <person name="Lara F."/>
            <person name="Munidasa M."/>
            <person name="Palculict T."/>
            <person name="Patil S."/>
            <person name="Pu L.-L."/>
            <person name="Saada N."/>
            <person name="Tang L."/>
            <person name="Weissenberger G."/>
            <person name="Zhu Y."/>
            <person name="Hemphill L."/>
            <person name="Shang Y."/>
            <person name="Youmans B."/>
            <person name="Ayvaz T."/>
            <person name="Ross M."/>
            <person name="Santibanez J."/>
            <person name="Aqrawi P."/>
            <person name="Gross S."/>
            <person name="Joshi V."/>
            <person name="Fowler G."/>
            <person name="Nazareth L."/>
            <person name="Reid J."/>
            <person name="Worley K."/>
            <person name="Petrosino J."/>
            <person name="Highlander S."/>
            <person name="Gibbs R."/>
        </authorList>
    </citation>
    <scope>NUCLEOTIDE SEQUENCE [LARGE SCALE GENOMIC DNA]</scope>
    <source>
        <strain evidence="1 2">ATCC BAA-1640</strain>
    </source>
</reference>
<proteinExistence type="predicted"/>
<evidence type="ECO:0000313" key="1">
    <source>
        <dbReference type="EMBL" id="EFM26017.1"/>
    </source>
</evidence>
<dbReference type="AlphaFoldDB" id="E0NJJ7"/>
<comment type="caution">
    <text evidence="1">The sequence shown here is derived from an EMBL/GenBank/DDBJ whole genome shotgun (WGS) entry which is preliminary data.</text>
</comment>
<protein>
    <submittedName>
        <fullName evidence="1">Uncharacterized protein</fullName>
    </submittedName>
</protein>
<organism evidence="1 2">
    <name type="scientific">Peptoniphilus duerdenii ATCC BAA-1640</name>
    <dbReference type="NCBI Taxonomy" id="862517"/>
    <lineage>
        <taxon>Bacteria</taxon>
        <taxon>Bacillati</taxon>
        <taxon>Bacillota</taxon>
        <taxon>Tissierellia</taxon>
        <taxon>Tissierellales</taxon>
        <taxon>Peptoniphilaceae</taxon>
        <taxon>Peptoniphilus</taxon>
    </lineage>
</organism>
<dbReference type="RefSeq" id="WP_008901172.1">
    <property type="nucleotide sequence ID" value="NZ_GL397071.1"/>
</dbReference>
<dbReference type="Proteomes" id="UP000003280">
    <property type="component" value="Unassembled WGS sequence"/>
</dbReference>
<dbReference type="EMBL" id="AEEH01000018">
    <property type="protein sequence ID" value="EFM26017.1"/>
    <property type="molecule type" value="Genomic_DNA"/>
</dbReference>
<sequence>MNRFKLKIPACSKYFGSVRLFVSGILSVENLCFDAIEDLKMAVTEGLNILILDGKKENIELEFILENKSMTAIINNFDIERDDQNDMAFMVLRCLVDEVTLEDNKLLIKKTCNE</sequence>
<keyword evidence="2" id="KW-1185">Reference proteome</keyword>